<dbReference type="OrthoDB" id="9770036at2"/>
<gene>
    <name evidence="10" type="ORF">L284_18200</name>
</gene>
<feature type="domain" description="ABC3 transporter permease C-terminal" evidence="8">
    <location>
        <begin position="282"/>
        <end position="395"/>
    </location>
</feature>
<comment type="subcellular location">
    <subcellularLocation>
        <location evidence="1">Cell membrane</location>
        <topology evidence="1">Multi-pass membrane protein</topology>
    </subcellularLocation>
</comment>
<feature type="transmembrane region" description="Helical" evidence="7">
    <location>
        <begin position="323"/>
        <end position="346"/>
    </location>
</feature>
<feature type="transmembrane region" description="Helical" evidence="7">
    <location>
        <begin position="21"/>
        <end position="41"/>
    </location>
</feature>
<reference evidence="10 11" key="1">
    <citation type="journal article" date="2013" name="Genome Announc.">
        <title>Genome Sequence of Novosphingobium lindaniclasticum LE124T, Isolated from a Hexachlorocyclohexane Dumpsite.</title>
        <authorList>
            <person name="Saxena A."/>
            <person name="Nayyar N."/>
            <person name="Sangwan N."/>
            <person name="Kumari R."/>
            <person name="Khurana J.P."/>
            <person name="Lal R."/>
        </authorList>
    </citation>
    <scope>NUCLEOTIDE SEQUENCE [LARGE SCALE GENOMIC DNA]</scope>
    <source>
        <strain evidence="10 11">LE124</strain>
    </source>
</reference>
<proteinExistence type="inferred from homology"/>
<dbReference type="Pfam" id="PF02687">
    <property type="entry name" value="FtsX"/>
    <property type="match status" value="1"/>
</dbReference>
<evidence type="ECO:0000313" key="11">
    <source>
        <dbReference type="Proteomes" id="UP000015527"/>
    </source>
</evidence>
<evidence type="ECO:0000256" key="3">
    <source>
        <dbReference type="ARBA" id="ARBA00022692"/>
    </source>
</evidence>
<dbReference type="RefSeq" id="WP_021235399.1">
    <property type="nucleotide sequence ID" value="NZ_ATHL01000123.1"/>
</dbReference>
<dbReference type="InterPro" id="IPR003838">
    <property type="entry name" value="ABC3_permease_C"/>
</dbReference>
<dbReference type="Proteomes" id="UP000015527">
    <property type="component" value="Unassembled WGS sequence"/>
</dbReference>
<dbReference type="GO" id="GO:0005886">
    <property type="term" value="C:plasma membrane"/>
    <property type="evidence" value="ECO:0007669"/>
    <property type="project" value="UniProtKB-SubCell"/>
</dbReference>
<keyword evidence="4 7" id="KW-1133">Transmembrane helix</keyword>
<dbReference type="InterPro" id="IPR050250">
    <property type="entry name" value="Macrolide_Exporter_MacB"/>
</dbReference>
<accession>T0HCT7</accession>
<dbReference type="AlphaFoldDB" id="T0HCT7"/>
<feature type="transmembrane region" description="Helical" evidence="7">
    <location>
        <begin position="366"/>
        <end position="385"/>
    </location>
</feature>
<comment type="similarity">
    <text evidence="6">Belongs to the ABC-4 integral membrane protein family.</text>
</comment>
<evidence type="ECO:0000313" key="10">
    <source>
        <dbReference type="EMBL" id="EQB09943.1"/>
    </source>
</evidence>
<keyword evidence="3 7" id="KW-0812">Transmembrane</keyword>
<dbReference type="PANTHER" id="PTHR30572">
    <property type="entry name" value="MEMBRANE COMPONENT OF TRANSPORTER-RELATED"/>
    <property type="match status" value="1"/>
</dbReference>
<keyword evidence="2" id="KW-1003">Cell membrane</keyword>
<evidence type="ECO:0000256" key="1">
    <source>
        <dbReference type="ARBA" id="ARBA00004651"/>
    </source>
</evidence>
<keyword evidence="11" id="KW-1185">Reference proteome</keyword>
<dbReference type="EMBL" id="ATHL01000123">
    <property type="protein sequence ID" value="EQB09943.1"/>
    <property type="molecule type" value="Genomic_DNA"/>
</dbReference>
<dbReference type="GO" id="GO:0022857">
    <property type="term" value="F:transmembrane transporter activity"/>
    <property type="evidence" value="ECO:0007669"/>
    <property type="project" value="TreeGrafter"/>
</dbReference>
<sequence>MLGTILLLALRSIRRHVLRSLLTMLGIVIGVAAVVSMVTLGKATTAAVTQQIAALGTNILQVRPGQGFGRGGGGPAPRDFEPADIMAIRQQVGGVTAVAPQASASGTAIYEGANWSTTINGTTSDFFKIQPWPLQTGRSFNEDEETAGKSVCIIGSTVSTNLFRGADPIGKRFRIGEVSCDVIGLLTTKGQAGFGGDQDDIVIMPIKTVQRRFLGTTAIRTILVGVDQNYSTEQVQQTLTRLLRERRHITEGKDDDFNIFDTKQISDTLTQTTTMLTRIVAAVAAISLVVGGIGIMNIMLVSVTERTREIGIRLAIGAVASEVLLQFLVEAVVLSCLGGLIGLLLAQLVVGVATPLMDLPWIFDPAVNLGAFAVSAAIGVIFGYFPARRAASLNPIDALRHE</sequence>
<evidence type="ECO:0000259" key="8">
    <source>
        <dbReference type="Pfam" id="PF02687"/>
    </source>
</evidence>
<evidence type="ECO:0000256" key="5">
    <source>
        <dbReference type="ARBA" id="ARBA00023136"/>
    </source>
</evidence>
<evidence type="ECO:0000256" key="4">
    <source>
        <dbReference type="ARBA" id="ARBA00022989"/>
    </source>
</evidence>
<name>T0HCT7_9SPHN</name>
<organism evidence="10 11">
    <name type="scientific">Novosphingobium lindaniclasticum LE124</name>
    <dbReference type="NCBI Taxonomy" id="1096930"/>
    <lineage>
        <taxon>Bacteria</taxon>
        <taxon>Pseudomonadati</taxon>
        <taxon>Pseudomonadota</taxon>
        <taxon>Alphaproteobacteria</taxon>
        <taxon>Sphingomonadales</taxon>
        <taxon>Sphingomonadaceae</taxon>
        <taxon>Novosphingobium</taxon>
    </lineage>
</organism>
<protein>
    <submittedName>
        <fullName evidence="10">ABC transporter permease</fullName>
    </submittedName>
</protein>
<dbReference type="PATRIC" id="fig|1096930.3.peg.3599"/>
<feature type="domain" description="MacB-like periplasmic core" evidence="9">
    <location>
        <begin position="20"/>
        <end position="241"/>
    </location>
</feature>
<evidence type="ECO:0000256" key="7">
    <source>
        <dbReference type="SAM" id="Phobius"/>
    </source>
</evidence>
<keyword evidence="5 7" id="KW-0472">Membrane</keyword>
<evidence type="ECO:0000256" key="6">
    <source>
        <dbReference type="ARBA" id="ARBA00038076"/>
    </source>
</evidence>
<dbReference type="InterPro" id="IPR025857">
    <property type="entry name" value="MacB_PCD"/>
</dbReference>
<evidence type="ECO:0000256" key="2">
    <source>
        <dbReference type="ARBA" id="ARBA00022475"/>
    </source>
</evidence>
<feature type="transmembrane region" description="Helical" evidence="7">
    <location>
        <begin position="279"/>
        <end position="303"/>
    </location>
</feature>
<dbReference type="PANTHER" id="PTHR30572:SF4">
    <property type="entry name" value="ABC TRANSPORTER PERMEASE YTRF"/>
    <property type="match status" value="1"/>
</dbReference>
<dbReference type="Pfam" id="PF12704">
    <property type="entry name" value="MacB_PCD"/>
    <property type="match status" value="1"/>
</dbReference>
<comment type="caution">
    <text evidence="10">The sequence shown here is derived from an EMBL/GenBank/DDBJ whole genome shotgun (WGS) entry which is preliminary data.</text>
</comment>
<evidence type="ECO:0000259" key="9">
    <source>
        <dbReference type="Pfam" id="PF12704"/>
    </source>
</evidence>
<dbReference type="eggNOG" id="COG0577">
    <property type="taxonomic scope" value="Bacteria"/>
</dbReference>